<gene>
    <name evidence="2" type="ORF">RS030_192816</name>
</gene>
<dbReference type="Proteomes" id="UP001311799">
    <property type="component" value="Unassembled WGS sequence"/>
</dbReference>
<name>A0AAV9XYU9_9CRYT</name>
<evidence type="ECO:0008006" key="4">
    <source>
        <dbReference type="Google" id="ProtNLM"/>
    </source>
</evidence>
<feature type="region of interest" description="Disordered" evidence="1">
    <location>
        <begin position="125"/>
        <end position="162"/>
    </location>
</feature>
<sequence length="214" mass="23781">MITSVSDVYKVLRDVELKGGKEDFTVVLEGERSLSNDNYSKMLEYLRIAGFTAIDSKDNDDNNTIMILRRESYNESSVKEAIKTLQERDPSKSTTPTSSRGKKENYIDKSLKMEEEIARVRAEKAEKYKNSGGNTDGSARKNANNGSSLIGRNNSSNGTGSSSLRRFMNFDWFTSMFSSRRRGGGGNQGGNRLYLDSSYYRSRNTGCCGPSCGS</sequence>
<organism evidence="2 3">
    <name type="scientific">Cryptosporidium xiaoi</name>
    <dbReference type="NCBI Taxonomy" id="659607"/>
    <lineage>
        <taxon>Eukaryota</taxon>
        <taxon>Sar</taxon>
        <taxon>Alveolata</taxon>
        <taxon>Apicomplexa</taxon>
        <taxon>Conoidasida</taxon>
        <taxon>Coccidia</taxon>
        <taxon>Eucoccidiorida</taxon>
        <taxon>Eimeriorina</taxon>
        <taxon>Cryptosporidiidae</taxon>
        <taxon>Cryptosporidium</taxon>
    </lineage>
</organism>
<feature type="compositionally biased region" description="Polar residues" evidence="1">
    <location>
        <begin position="131"/>
        <end position="150"/>
    </location>
</feature>
<feature type="region of interest" description="Disordered" evidence="1">
    <location>
        <begin position="83"/>
        <end position="110"/>
    </location>
</feature>
<comment type="caution">
    <text evidence="2">The sequence shown here is derived from an EMBL/GenBank/DDBJ whole genome shotgun (WGS) entry which is preliminary data.</text>
</comment>
<feature type="compositionally biased region" description="Low complexity" evidence="1">
    <location>
        <begin position="151"/>
        <end position="162"/>
    </location>
</feature>
<evidence type="ECO:0000313" key="3">
    <source>
        <dbReference type="Proteomes" id="UP001311799"/>
    </source>
</evidence>
<evidence type="ECO:0000313" key="2">
    <source>
        <dbReference type="EMBL" id="KAK6589866.1"/>
    </source>
</evidence>
<accession>A0AAV9XYU9</accession>
<dbReference type="AlphaFoldDB" id="A0AAV9XYU9"/>
<protein>
    <recommendedName>
        <fullName evidence="4">PUB domain-containing protein</fullName>
    </recommendedName>
</protein>
<proteinExistence type="predicted"/>
<evidence type="ECO:0000256" key="1">
    <source>
        <dbReference type="SAM" id="MobiDB-lite"/>
    </source>
</evidence>
<feature type="compositionally biased region" description="Basic and acidic residues" evidence="1">
    <location>
        <begin position="101"/>
        <end position="110"/>
    </location>
</feature>
<dbReference type="EMBL" id="JAWDEY010000010">
    <property type="protein sequence ID" value="KAK6589866.1"/>
    <property type="molecule type" value="Genomic_DNA"/>
</dbReference>
<keyword evidence="3" id="KW-1185">Reference proteome</keyword>
<reference evidence="2 3" key="1">
    <citation type="submission" date="2023-10" db="EMBL/GenBank/DDBJ databases">
        <title>Comparative genomics analysis reveals potential genetic determinants of host preference in Cryptosporidium xiaoi.</title>
        <authorList>
            <person name="Xiao L."/>
            <person name="Li J."/>
        </authorList>
    </citation>
    <scope>NUCLEOTIDE SEQUENCE [LARGE SCALE GENOMIC DNA]</scope>
    <source>
        <strain evidence="2 3">52996</strain>
    </source>
</reference>